<dbReference type="RefSeq" id="WP_167462247.1">
    <property type="nucleotide sequence ID" value="NZ_CP046171.1"/>
</dbReference>
<dbReference type="InterPro" id="IPR036271">
    <property type="entry name" value="Tet_transcr_reg_TetR-rel_C_sf"/>
</dbReference>
<sequence length="191" mass="19804">MTTRPRERLIAGTIDLIRRRGVAGTGITELVNYSNTARRSIYQNFPRGKQELVEEATRAAGKVMAAGIAATAGKGSAAVRLAAFVTTWKELLVASDFTAGCPIVAAALAGSEVPAAPAIAAESFASWEALLTDQLTAEGIADEPAASLATMAVAAIEGAVIMAIAGRSLTPLDRVATQLGRLLAMEPRAQR</sequence>
<dbReference type="InterPro" id="IPR009057">
    <property type="entry name" value="Homeodomain-like_sf"/>
</dbReference>
<dbReference type="SUPFAM" id="SSF48498">
    <property type="entry name" value="Tetracyclin repressor-like, C-terminal domain"/>
    <property type="match status" value="1"/>
</dbReference>
<reference evidence="6 7" key="1">
    <citation type="journal article" date="2019" name="ACS Chem. Biol.">
        <title>Identification and Mobilization of a Cryptic Antibiotic Biosynthesis Gene Locus from a Human-Pathogenic Nocardia Isolate.</title>
        <authorList>
            <person name="Herisse M."/>
            <person name="Ishida K."/>
            <person name="Porter J.L."/>
            <person name="Howden B."/>
            <person name="Hertweck C."/>
            <person name="Stinear T.P."/>
            <person name="Pidot S.J."/>
        </authorList>
    </citation>
    <scope>NUCLEOTIDE SEQUENCE [LARGE SCALE GENOMIC DNA]</scope>
    <source>
        <strain evidence="6 7">AUSMDU00024985</strain>
    </source>
</reference>
<protein>
    <submittedName>
        <fullName evidence="6">TetR family transcriptional regulator</fullName>
    </submittedName>
</protein>
<dbReference type="InterPro" id="IPR001647">
    <property type="entry name" value="HTH_TetR"/>
</dbReference>
<dbReference type="SUPFAM" id="SSF46689">
    <property type="entry name" value="Homeodomain-like"/>
    <property type="match status" value="1"/>
</dbReference>
<evidence type="ECO:0000256" key="1">
    <source>
        <dbReference type="ARBA" id="ARBA00023015"/>
    </source>
</evidence>
<dbReference type="GO" id="GO:0003677">
    <property type="term" value="F:DNA binding"/>
    <property type="evidence" value="ECO:0007669"/>
    <property type="project" value="UniProtKB-KW"/>
</dbReference>
<feature type="domain" description="Transcriptional regulator LmrA/YxaF-like C-terminal" evidence="5">
    <location>
        <begin position="80"/>
        <end position="178"/>
    </location>
</feature>
<dbReference type="PANTHER" id="PTHR47506:SF3">
    <property type="entry name" value="HTH-TYPE TRANSCRIPTIONAL REGULATOR LMRA"/>
    <property type="match status" value="1"/>
</dbReference>
<proteinExistence type="predicted"/>
<dbReference type="EMBL" id="CP046171">
    <property type="protein sequence ID" value="QIS03181.1"/>
    <property type="molecule type" value="Genomic_DNA"/>
</dbReference>
<organism evidence="6 7">
    <name type="scientific">Nocardia brasiliensis</name>
    <dbReference type="NCBI Taxonomy" id="37326"/>
    <lineage>
        <taxon>Bacteria</taxon>
        <taxon>Bacillati</taxon>
        <taxon>Actinomycetota</taxon>
        <taxon>Actinomycetes</taxon>
        <taxon>Mycobacteriales</taxon>
        <taxon>Nocardiaceae</taxon>
        <taxon>Nocardia</taxon>
    </lineage>
</organism>
<dbReference type="InterPro" id="IPR054156">
    <property type="entry name" value="YxaF_TetR_C"/>
</dbReference>
<name>A0A6G9XQF3_NOCBR</name>
<evidence type="ECO:0000313" key="7">
    <source>
        <dbReference type="Proteomes" id="UP000501705"/>
    </source>
</evidence>
<keyword evidence="2" id="KW-0238">DNA-binding</keyword>
<evidence type="ECO:0000259" key="4">
    <source>
        <dbReference type="Pfam" id="PF00440"/>
    </source>
</evidence>
<evidence type="ECO:0000313" key="6">
    <source>
        <dbReference type="EMBL" id="QIS03181.1"/>
    </source>
</evidence>
<evidence type="ECO:0000256" key="2">
    <source>
        <dbReference type="ARBA" id="ARBA00023125"/>
    </source>
</evidence>
<keyword evidence="1" id="KW-0805">Transcription regulation</keyword>
<keyword evidence="3" id="KW-0804">Transcription</keyword>
<dbReference type="AlphaFoldDB" id="A0A6G9XQF3"/>
<evidence type="ECO:0000259" key="5">
    <source>
        <dbReference type="Pfam" id="PF21993"/>
    </source>
</evidence>
<accession>A0A6G9XQF3</accession>
<dbReference type="Proteomes" id="UP000501705">
    <property type="component" value="Chromosome"/>
</dbReference>
<gene>
    <name evidence="6" type="ORF">F5X71_13430</name>
</gene>
<dbReference type="Pfam" id="PF00440">
    <property type="entry name" value="TetR_N"/>
    <property type="match status" value="1"/>
</dbReference>
<dbReference type="Pfam" id="PF21993">
    <property type="entry name" value="TetR_C_13_2"/>
    <property type="match status" value="1"/>
</dbReference>
<evidence type="ECO:0000256" key="3">
    <source>
        <dbReference type="ARBA" id="ARBA00023163"/>
    </source>
</evidence>
<dbReference type="PANTHER" id="PTHR47506">
    <property type="entry name" value="TRANSCRIPTIONAL REGULATORY PROTEIN"/>
    <property type="match status" value="1"/>
</dbReference>
<dbReference type="Gene3D" id="1.10.357.10">
    <property type="entry name" value="Tetracycline Repressor, domain 2"/>
    <property type="match status" value="1"/>
</dbReference>
<feature type="domain" description="HTH tetR-type" evidence="4">
    <location>
        <begin position="9"/>
        <end position="56"/>
    </location>
</feature>